<dbReference type="InterPro" id="IPR002885">
    <property type="entry name" value="PPR_rpt"/>
</dbReference>
<evidence type="ECO:0000256" key="3">
    <source>
        <dbReference type="SAM" id="MobiDB-lite"/>
    </source>
</evidence>
<evidence type="ECO:0000256" key="4">
    <source>
        <dbReference type="SAM" id="Phobius"/>
    </source>
</evidence>
<gene>
    <name evidence="5" type="ORF">K2173_014224</name>
</gene>
<organism evidence="5 6">
    <name type="scientific">Erythroxylum novogranatense</name>
    <dbReference type="NCBI Taxonomy" id="1862640"/>
    <lineage>
        <taxon>Eukaryota</taxon>
        <taxon>Viridiplantae</taxon>
        <taxon>Streptophyta</taxon>
        <taxon>Embryophyta</taxon>
        <taxon>Tracheophyta</taxon>
        <taxon>Spermatophyta</taxon>
        <taxon>Magnoliopsida</taxon>
        <taxon>eudicotyledons</taxon>
        <taxon>Gunneridae</taxon>
        <taxon>Pentapetalae</taxon>
        <taxon>rosids</taxon>
        <taxon>fabids</taxon>
        <taxon>Malpighiales</taxon>
        <taxon>Erythroxylaceae</taxon>
        <taxon>Erythroxylum</taxon>
    </lineage>
</organism>
<keyword evidence="4" id="KW-0812">Transmembrane</keyword>
<evidence type="ECO:0008006" key="7">
    <source>
        <dbReference type="Google" id="ProtNLM"/>
    </source>
</evidence>
<feature type="repeat" description="PPR" evidence="2">
    <location>
        <begin position="193"/>
        <end position="227"/>
    </location>
</feature>
<dbReference type="InterPro" id="IPR046849">
    <property type="entry name" value="E2_motif"/>
</dbReference>
<evidence type="ECO:0000313" key="5">
    <source>
        <dbReference type="EMBL" id="KAJ8750309.1"/>
    </source>
</evidence>
<dbReference type="NCBIfam" id="TIGR00756">
    <property type="entry name" value="PPR"/>
    <property type="match status" value="6"/>
</dbReference>
<dbReference type="Proteomes" id="UP001159364">
    <property type="component" value="Linkage Group LG11"/>
</dbReference>
<dbReference type="Pfam" id="PF20430">
    <property type="entry name" value="Eplus_motif"/>
    <property type="match status" value="1"/>
</dbReference>
<dbReference type="SUPFAM" id="SSF48452">
    <property type="entry name" value="TPR-like"/>
    <property type="match status" value="1"/>
</dbReference>
<dbReference type="Gene3D" id="1.25.40.10">
    <property type="entry name" value="Tetratricopeptide repeat domain"/>
    <property type="match status" value="4"/>
</dbReference>
<feature type="compositionally biased region" description="Pro residues" evidence="3">
    <location>
        <begin position="12"/>
        <end position="28"/>
    </location>
</feature>
<keyword evidence="6" id="KW-1185">Reference proteome</keyword>
<dbReference type="PANTHER" id="PTHR47926:SF510">
    <property type="entry name" value="PENTATRICOPEPTIDE REPEAT-CONTAINING PROTEIN"/>
    <property type="match status" value="1"/>
</dbReference>
<name>A0AAV8SDV2_9ROSI</name>
<dbReference type="InterPro" id="IPR046848">
    <property type="entry name" value="E_motif"/>
</dbReference>
<keyword evidence="4" id="KW-1133">Transmembrane helix</keyword>
<feature type="region of interest" description="Disordered" evidence="3">
    <location>
        <begin position="1"/>
        <end position="33"/>
    </location>
</feature>
<accession>A0AAV8SDV2</accession>
<sequence length="527" mass="59091">MALPAFTSTQPPITPTGPPPSPPPPPPHQTHFQNQALPINRNANEKLKQKISTKTIDPIVLWTSSISRHCRHGHLHEAASRLHQMRISGVEPNHITFIALISGCAHFPNQGKRLGPMIHTYARKLGMDTCDVMVGTALVEMYAKCGRLELARLCFDELKVKNSMSWNTMIDGCMRNGDIQEAIELFDKMPKRDKISWTVLIDGFVKKGLFEQALEWFREMQDCDVDPDYVTIITVLAACANLGTLGLGLWVHRYVMKQDFRQNVRICNSLIDMYCRCGCMGLARQVFEKMVERTSVSWNSIIVGFAANGLANEALEHFELMQKEGLKPDGVSFTGTLTACSHAGLIDEGLKYFDLMRRVHKITPRIEHYGCMVDLYSRAGRLEDALDVIKTMPMKPNEVVLGSLLAACRTHGDVDMAERLMNNLVDLDPSVDSNYVLLSNMYAAMGKWDVASKVRRRMKALGIQKRPGFSSIEMGSNIHEFVAGDKSHTETEQIYAMLELLSFDLNLRGYVSKATVMDAYQTTDIGC</sequence>
<feature type="repeat" description="PPR" evidence="2">
    <location>
        <begin position="294"/>
        <end position="328"/>
    </location>
</feature>
<dbReference type="InterPro" id="IPR011990">
    <property type="entry name" value="TPR-like_helical_dom_sf"/>
</dbReference>
<evidence type="ECO:0000256" key="2">
    <source>
        <dbReference type="PROSITE-ProRule" id="PRU00708"/>
    </source>
</evidence>
<dbReference type="InterPro" id="IPR046960">
    <property type="entry name" value="PPR_At4g14850-like_plant"/>
</dbReference>
<comment type="caution">
    <text evidence="5">The sequence shown here is derived from an EMBL/GenBank/DDBJ whole genome shotgun (WGS) entry which is preliminary data.</text>
</comment>
<feature type="repeat" description="PPR" evidence="2">
    <location>
        <begin position="162"/>
        <end position="192"/>
    </location>
</feature>
<dbReference type="GO" id="GO:0009451">
    <property type="term" value="P:RNA modification"/>
    <property type="evidence" value="ECO:0007669"/>
    <property type="project" value="InterPro"/>
</dbReference>
<dbReference type="PROSITE" id="PS51375">
    <property type="entry name" value="PPR"/>
    <property type="match status" value="5"/>
</dbReference>
<dbReference type="FunFam" id="1.25.40.10:FF:000348">
    <property type="entry name" value="Pentatricopeptide repeat-containing protein chloroplastic"/>
    <property type="match status" value="1"/>
</dbReference>
<protein>
    <recommendedName>
        <fullName evidence="7">Chloroplast biogenesis 19</fullName>
    </recommendedName>
</protein>
<feature type="repeat" description="PPR" evidence="2">
    <location>
        <begin position="263"/>
        <end position="293"/>
    </location>
</feature>
<evidence type="ECO:0000256" key="1">
    <source>
        <dbReference type="ARBA" id="ARBA00022737"/>
    </source>
</evidence>
<dbReference type="Pfam" id="PF20431">
    <property type="entry name" value="E_motif"/>
    <property type="match status" value="1"/>
</dbReference>
<dbReference type="GO" id="GO:0003723">
    <property type="term" value="F:RNA binding"/>
    <property type="evidence" value="ECO:0007669"/>
    <property type="project" value="InterPro"/>
</dbReference>
<dbReference type="EMBL" id="JAIWQS010000011">
    <property type="protein sequence ID" value="KAJ8750309.1"/>
    <property type="molecule type" value="Genomic_DNA"/>
</dbReference>
<dbReference type="Pfam" id="PF13041">
    <property type="entry name" value="PPR_2"/>
    <property type="match status" value="3"/>
</dbReference>
<reference evidence="5 6" key="1">
    <citation type="submission" date="2021-09" db="EMBL/GenBank/DDBJ databases">
        <title>Genomic insights and catalytic innovation underlie evolution of tropane alkaloids biosynthesis.</title>
        <authorList>
            <person name="Wang Y.-J."/>
            <person name="Tian T."/>
            <person name="Huang J.-P."/>
            <person name="Huang S.-X."/>
        </authorList>
    </citation>
    <scope>NUCLEOTIDE SEQUENCE [LARGE SCALE GENOMIC DNA]</scope>
    <source>
        <strain evidence="5">KIB-2018</strain>
        <tissue evidence="5">Leaf</tissue>
    </source>
</reference>
<dbReference type="AlphaFoldDB" id="A0AAV8SDV2"/>
<feature type="repeat" description="PPR" evidence="2">
    <location>
        <begin position="58"/>
        <end position="92"/>
    </location>
</feature>
<proteinExistence type="predicted"/>
<dbReference type="FunFam" id="1.25.40.10:FF:000184">
    <property type="entry name" value="Pentatricopeptide repeat-containing protein, chloroplastic"/>
    <property type="match status" value="1"/>
</dbReference>
<feature type="transmembrane region" description="Helical" evidence="4">
    <location>
        <begin position="229"/>
        <end position="251"/>
    </location>
</feature>
<dbReference type="PANTHER" id="PTHR47926">
    <property type="entry name" value="PENTATRICOPEPTIDE REPEAT-CONTAINING PROTEIN"/>
    <property type="match status" value="1"/>
</dbReference>
<keyword evidence="4" id="KW-0472">Membrane</keyword>
<evidence type="ECO:0000313" key="6">
    <source>
        <dbReference type="Proteomes" id="UP001159364"/>
    </source>
</evidence>
<keyword evidence="1" id="KW-0677">Repeat</keyword>
<dbReference type="Pfam" id="PF01535">
    <property type="entry name" value="PPR"/>
    <property type="match status" value="4"/>
</dbReference>